<name>A0A0A8K322_9HYPH</name>
<evidence type="ECO:0000313" key="3">
    <source>
        <dbReference type="Proteomes" id="UP000031643"/>
    </source>
</evidence>
<dbReference type="AlphaFoldDB" id="A0A0A8K322"/>
<accession>A0A0A8K322</accession>
<dbReference type="STRING" id="1384459.GL4_1456"/>
<dbReference type="EMBL" id="AP014648">
    <property type="protein sequence ID" value="BAQ16912.1"/>
    <property type="molecule type" value="Genomic_DNA"/>
</dbReference>
<protein>
    <submittedName>
        <fullName evidence="2">Uncharacterized protein</fullName>
    </submittedName>
</protein>
<dbReference type="Gene3D" id="2.120.10.10">
    <property type="match status" value="1"/>
</dbReference>
<dbReference type="InterPro" id="IPR036278">
    <property type="entry name" value="Sialidase_sf"/>
</dbReference>
<keyword evidence="1" id="KW-0732">Signal</keyword>
<dbReference type="Proteomes" id="UP000031643">
    <property type="component" value="Chromosome"/>
</dbReference>
<dbReference type="CDD" id="cd15482">
    <property type="entry name" value="Sialidase_non-viral"/>
    <property type="match status" value="1"/>
</dbReference>
<keyword evidence="3" id="KW-1185">Reference proteome</keyword>
<organism evidence="2 3">
    <name type="scientific">Methyloceanibacter caenitepidi</name>
    <dbReference type="NCBI Taxonomy" id="1384459"/>
    <lineage>
        <taxon>Bacteria</taxon>
        <taxon>Pseudomonadati</taxon>
        <taxon>Pseudomonadota</taxon>
        <taxon>Alphaproteobacteria</taxon>
        <taxon>Hyphomicrobiales</taxon>
        <taxon>Hyphomicrobiaceae</taxon>
        <taxon>Methyloceanibacter</taxon>
    </lineage>
</organism>
<dbReference type="SUPFAM" id="SSF50939">
    <property type="entry name" value="Sialidases"/>
    <property type="match status" value="1"/>
</dbReference>
<gene>
    <name evidence="2" type="ORF">GL4_1456</name>
</gene>
<evidence type="ECO:0000256" key="1">
    <source>
        <dbReference type="SAM" id="SignalP"/>
    </source>
</evidence>
<evidence type="ECO:0000313" key="2">
    <source>
        <dbReference type="EMBL" id="BAQ16912.1"/>
    </source>
</evidence>
<proteinExistence type="predicted"/>
<dbReference type="OrthoDB" id="7294637at2"/>
<reference evidence="2 3" key="1">
    <citation type="submission" date="2014-09" db="EMBL/GenBank/DDBJ databases">
        <title>Genome sequencing of Methyloceanibacter caenitepidi Gela4.</title>
        <authorList>
            <person name="Takeuchi M."/>
            <person name="Susumu S."/>
            <person name="Kamagata Y."/>
            <person name="Oshima K."/>
            <person name="Hattori M."/>
            <person name="Iwasaki W."/>
        </authorList>
    </citation>
    <scope>NUCLEOTIDE SEQUENCE [LARGE SCALE GENOMIC DNA]</scope>
    <source>
        <strain evidence="2 3">Gela4</strain>
    </source>
</reference>
<feature type="chain" id="PRO_5002038514" evidence="1">
    <location>
        <begin position="23"/>
        <end position="430"/>
    </location>
</feature>
<dbReference type="KEGG" id="mcg:GL4_1456"/>
<dbReference type="HOGENOM" id="CLU_637455_0_0_5"/>
<sequence length="430" mass="47741">MHLFRLLGAALFLAAPIFPAAAQTCPPLYAKDFDRDGIVVTNGTYREVGGLAVLPSGKIILTVTESAVKEGNPDQHAAIYQSTDGGDTWSYVRDIDPPSMVESSWWMPSYDPAADRLWFIGMFNKNNVREIPYNDRDATSKKVVAIGWPRLQYSDDEGQTLNVLPPGYANYQPTAADNRNPFGGLHKLAWFPPGTTRVRNGWLYAPYAKRGKVLWGKTWDDSEAFILKFPLNATDALGKIEFLPGGNYGMTALNQLPDGSNAPGGDSNEEPAFDFFDDGRIYGVFRNDSGYLGEFRISADEQTVTTGWAQREDGATGRPVPHPRATPWVKNTGNGKWLLGVHNNTSGDLGKGRNTYWIYTGEESQTVPGKIIWNKGPRAIVAQMNIERRMQGPAPIEVGDDYLFVMNDKHPDHDDDVRVFKFPKDDILCD</sequence>
<feature type="signal peptide" evidence="1">
    <location>
        <begin position="1"/>
        <end position="22"/>
    </location>
</feature>